<reference evidence="2 3" key="1">
    <citation type="submission" date="2012-12" db="EMBL/GenBank/DDBJ databases">
        <title>Genome assembly of Fulvivirga imtechensis AK7.</title>
        <authorList>
            <person name="Nupur N."/>
            <person name="Khatri I."/>
            <person name="Kumar R."/>
            <person name="Subramanian S."/>
            <person name="Pinnaka A."/>
        </authorList>
    </citation>
    <scope>NUCLEOTIDE SEQUENCE [LARGE SCALE GENOMIC DNA]</scope>
    <source>
        <strain evidence="2 3">AK7</strain>
    </source>
</reference>
<name>L8JR60_9BACT</name>
<evidence type="ECO:0000313" key="2">
    <source>
        <dbReference type="EMBL" id="ELR71461.1"/>
    </source>
</evidence>
<dbReference type="AlphaFoldDB" id="L8JR60"/>
<comment type="caution">
    <text evidence="2">The sequence shown here is derived from an EMBL/GenBank/DDBJ whole genome shotgun (WGS) entry which is preliminary data.</text>
</comment>
<dbReference type="SUPFAM" id="SSF56954">
    <property type="entry name" value="Outer membrane efflux proteins (OEP)"/>
    <property type="match status" value="1"/>
</dbReference>
<proteinExistence type="predicted"/>
<feature type="chain" id="PRO_5003994153" description="Outer membrane efflux protein" evidence="1">
    <location>
        <begin position="19"/>
        <end position="232"/>
    </location>
</feature>
<sequence>MKKLIVLLMIFLPQLIHAQKVDYNAVILPDNVTDISFAEKLVRLAWRNNPANDILVHEREISDLEIKQARWQWLDDFRVQGNLNEFVLNEDADVAGRAAFFPKYNITGQIRLSYFVGLPIEVKKKKQEALIAKSNQDLQKLAIRAEVLTRYETYLMRRELLKIQTEILEDIYASLSIAEQKFKNGEITLDIYNRELDRYNVQKVRQVTAQGEFNISKVAVEEMIGVKMEDVQ</sequence>
<evidence type="ECO:0000313" key="3">
    <source>
        <dbReference type="Proteomes" id="UP000011135"/>
    </source>
</evidence>
<organism evidence="2 3">
    <name type="scientific">Fulvivirga imtechensis AK7</name>
    <dbReference type="NCBI Taxonomy" id="1237149"/>
    <lineage>
        <taxon>Bacteria</taxon>
        <taxon>Pseudomonadati</taxon>
        <taxon>Bacteroidota</taxon>
        <taxon>Cytophagia</taxon>
        <taxon>Cytophagales</taxon>
        <taxon>Fulvivirgaceae</taxon>
        <taxon>Fulvivirga</taxon>
    </lineage>
</organism>
<dbReference type="OrthoDB" id="654651at2"/>
<accession>L8JR60</accession>
<dbReference type="eggNOG" id="COG1538">
    <property type="taxonomic scope" value="Bacteria"/>
</dbReference>
<dbReference type="STRING" id="1237149.C900_02524"/>
<feature type="signal peptide" evidence="1">
    <location>
        <begin position="1"/>
        <end position="18"/>
    </location>
</feature>
<evidence type="ECO:0008006" key="4">
    <source>
        <dbReference type="Google" id="ProtNLM"/>
    </source>
</evidence>
<protein>
    <recommendedName>
        <fullName evidence="4">Outer membrane efflux protein</fullName>
    </recommendedName>
</protein>
<gene>
    <name evidence="2" type="ORF">C900_02524</name>
</gene>
<dbReference type="EMBL" id="AMZN01000039">
    <property type="protein sequence ID" value="ELR71461.1"/>
    <property type="molecule type" value="Genomic_DNA"/>
</dbReference>
<dbReference type="RefSeq" id="WP_009579933.1">
    <property type="nucleotide sequence ID" value="NZ_AMZN01000039.1"/>
</dbReference>
<evidence type="ECO:0000256" key="1">
    <source>
        <dbReference type="SAM" id="SignalP"/>
    </source>
</evidence>
<dbReference type="GO" id="GO:0015562">
    <property type="term" value="F:efflux transmembrane transporter activity"/>
    <property type="evidence" value="ECO:0007669"/>
    <property type="project" value="InterPro"/>
</dbReference>
<keyword evidence="1" id="KW-0732">Signal</keyword>
<dbReference type="Gene3D" id="1.20.1600.10">
    <property type="entry name" value="Outer membrane efflux proteins (OEP)"/>
    <property type="match status" value="1"/>
</dbReference>
<keyword evidence="3" id="KW-1185">Reference proteome</keyword>
<dbReference type="Proteomes" id="UP000011135">
    <property type="component" value="Unassembled WGS sequence"/>
</dbReference>